<accession>A0A3D9IXL6</accession>
<reference evidence="1 2" key="1">
    <citation type="submission" date="2018-07" db="EMBL/GenBank/DDBJ databases">
        <title>Genomic Encyclopedia of Type Strains, Phase III (KMG-III): the genomes of soil and plant-associated and newly described type strains.</title>
        <authorList>
            <person name="Whitman W."/>
        </authorList>
    </citation>
    <scope>NUCLEOTIDE SEQUENCE [LARGE SCALE GENOMIC DNA]</scope>
    <source>
        <strain evidence="1 2">CECT 8236</strain>
    </source>
</reference>
<evidence type="ECO:0000313" key="2">
    <source>
        <dbReference type="Proteomes" id="UP000256869"/>
    </source>
</evidence>
<evidence type="ECO:0000313" key="1">
    <source>
        <dbReference type="EMBL" id="RED65846.1"/>
    </source>
</evidence>
<gene>
    <name evidence="1" type="ORF">DFP95_101342</name>
</gene>
<protein>
    <submittedName>
        <fullName evidence="1">Uncharacterized protein</fullName>
    </submittedName>
</protein>
<dbReference type="AlphaFoldDB" id="A0A3D9IXL6"/>
<dbReference type="Proteomes" id="UP000256869">
    <property type="component" value="Unassembled WGS sequence"/>
</dbReference>
<keyword evidence="2" id="KW-1185">Reference proteome</keyword>
<name>A0A3D9IXL6_9BACL</name>
<organism evidence="1 2">
    <name type="scientific">Cohnella lupini</name>
    <dbReference type="NCBI Taxonomy" id="1294267"/>
    <lineage>
        <taxon>Bacteria</taxon>
        <taxon>Bacillati</taxon>
        <taxon>Bacillota</taxon>
        <taxon>Bacilli</taxon>
        <taxon>Bacillales</taxon>
        <taxon>Paenibacillaceae</taxon>
        <taxon>Cohnella</taxon>
    </lineage>
</organism>
<sequence>MRDAALLAVWLIGTFGLIGVVMAALARFVERDSMEYDKQFTWKSFSSWTERNPGNKK</sequence>
<comment type="caution">
    <text evidence="1">The sequence shown here is derived from an EMBL/GenBank/DDBJ whole genome shotgun (WGS) entry which is preliminary data.</text>
</comment>
<dbReference type="EMBL" id="QRDY01000001">
    <property type="protein sequence ID" value="RED65846.1"/>
    <property type="molecule type" value="Genomic_DNA"/>
</dbReference>
<dbReference type="RefSeq" id="WP_181907213.1">
    <property type="nucleotide sequence ID" value="NZ_QRDY01000001.1"/>
</dbReference>
<proteinExistence type="predicted"/>